<comment type="catalytic activity">
    <reaction evidence="1">
        <text>ATP + protein L-histidine = ADP + protein N-phospho-L-histidine.</text>
        <dbReference type="EC" id="2.7.13.3"/>
    </reaction>
</comment>
<dbReference type="Pfam" id="PF00512">
    <property type="entry name" value="HisKA"/>
    <property type="match status" value="1"/>
</dbReference>
<dbReference type="GO" id="GO:0000155">
    <property type="term" value="F:phosphorelay sensor kinase activity"/>
    <property type="evidence" value="ECO:0007669"/>
    <property type="project" value="InterPro"/>
</dbReference>
<dbReference type="Pfam" id="PF00072">
    <property type="entry name" value="Response_reg"/>
    <property type="match status" value="2"/>
</dbReference>
<evidence type="ECO:0000256" key="3">
    <source>
        <dbReference type="ARBA" id="ARBA00022553"/>
    </source>
</evidence>
<dbReference type="InterPro" id="IPR003661">
    <property type="entry name" value="HisK_dim/P_dom"/>
</dbReference>
<evidence type="ECO:0000256" key="2">
    <source>
        <dbReference type="ARBA" id="ARBA00012438"/>
    </source>
</evidence>
<dbReference type="Gene3D" id="3.30.565.10">
    <property type="entry name" value="Histidine kinase-like ATPase, C-terminal domain"/>
    <property type="match status" value="1"/>
</dbReference>
<dbReference type="Pfam" id="PF02518">
    <property type="entry name" value="HATPase_c"/>
    <property type="match status" value="1"/>
</dbReference>
<dbReference type="SMART" id="SM00448">
    <property type="entry name" value="REC"/>
    <property type="match status" value="2"/>
</dbReference>
<feature type="modified residue" description="4-aspartylphosphate" evidence="4">
    <location>
        <position position="224"/>
    </location>
</feature>
<dbReference type="InterPro" id="IPR005467">
    <property type="entry name" value="His_kinase_dom"/>
</dbReference>
<evidence type="ECO:0000313" key="7">
    <source>
        <dbReference type="EMBL" id="MBK1878609.1"/>
    </source>
</evidence>
<dbReference type="InterPro" id="IPR003594">
    <property type="entry name" value="HATPase_dom"/>
</dbReference>
<dbReference type="PANTHER" id="PTHR43547:SF2">
    <property type="entry name" value="HYBRID SIGNAL TRANSDUCTION HISTIDINE KINASE C"/>
    <property type="match status" value="1"/>
</dbReference>
<protein>
    <recommendedName>
        <fullName evidence="2">histidine kinase</fullName>
        <ecNumber evidence="2">2.7.13.3</ecNumber>
    </recommendedName>
</protein>
<dbReference type="SMART" id="SM00388">
    <property type="entry name" value="HisKA"/>
    <property type="match status" value="1"/>
</dbReference>
<gene>
    <name evidence="7" type="ORF">JIN87_17140</name>
</gene>
<dbReference type="Gene3D" id="1.10.287.130">
    <property type="match status" value="1"/>
</dbReference>
<name>A0A934S090_9BACT</name>
<dbReference type="Proteomes" id="UP000617628">
    <property type="component" value="Unassembled WGS sequence"/>
</dbReference>
<dbReference type="SUPFAM" id="SSF52172">
    <property type="entry name" value="CheY-like"/>
    <property type="match status" value="2"/>
</dbReference>
<dbReference type="InterPro" id="IPR036097">
    <property type="entry name" value="HisK_dim/P_sf"/>
</dbReference>
<evidence type="ECO:0000259" key="5">
    <source>
        <dbReference type="PROSITE" id="PS50109"/>
    </source>
</evidence>
<dbReference type="InterPro" id="IPR004358">
    <property type="entry name" value="Sig_transdc_His_kin-like_C"/>
</dbReference>
<feature type="domain" description="Histidine kinase" evidence="5">
    <location>
        <begin position="320"/>
        <end position="540"/>
    </location>
</feature>
<dbReference type="EMBL" id="JAENIL010000032">
    <property type="protein sequence ID" value="MBK1878609.1"/>
    <property type="molecule type" value="Genomic_DNA"/>
</dbReference>
<dbReference type="PROSITE" id="PS50109">
    <property type="entry name" value="HIS_KIN"/>
    <property type="match status" value="1"/>
</dbReference>
<comment type="caution">
    <text evidence="7">The sequence shown here is derived from an EMBL/GenBank/DDBJ whole genome shotgun (WGS) entry which is preliminary data.</text>
</comment>
<dbReference type="InterPro" id="IPR011006">
    <property type="entry name" value="CheY-like_superfamily"/>
</dbReference>
<dbReference type="PRINTS" id="PR00344">
    <property type="entry name" value="BCTRLSENSOR"/>
</dbReference>
<dbReference type="SUPFAM" id="SSF47384">
    <property type="entry name" value="Homodimeric domain of signal transducing histidine kinase"/>
    <property type="match status" value="1"/>
</dbReference>
<reference evidence="7" key="1">
    <citation type="submission" date="2021-01" db="EMBL/GenBank/DDBJ databases">
        <title>Modified the classification status of verrucomicrobia.</title>
        <authorList>
            <person name="Feng X."/>
        </authorList>
    </citation>
    <scope>NUCLEOTIDE SEQUENCE</scope>
    <source>
        <strain evidence="7">KCTC 13126</strain>
    </source>
</reference>
<dbReference type="PANTHER" id="PTHR43547">
    <property type="entry name" value="TWO-COMPONENT HISTIDINE KINASE"/>
    <property type="match status" value="1"/>
</dbReference>
<feature type="modified residue" description="4-aspartylphosphate" evidence="4">
    <location>
        <position position="93"/>
    </location>
</feature>
<accession>A0A934S090</accession>
<dbReference type="SUPFAM" id="SSF55874">
    <property type="entry name" value="ATPase domain of HSP90 chaperone/DNA topoisomerase II/histidine kinase"/>
    <property type="match status" value="1"/>
</dbReference>
<evidence type="ECO:0000313" key="8">
    <source>
        <dbReference type="Proteomes" id="UP000617628"/>
    </source>
</evidence>
<sequence length="540" mass="59306">MLYTSILCSFENFDYAEVPPIRHRHKIPLSTSRLTDPPNPSLMKILVVDDSSTTRSRIRKELLASGHEVVEAASGDEALEKIPELEPELITLDVDMPGLDGYETCYRIRNGGVPKAFSELPIIFITANDTIQSRQKGYQAGGNEYMSKPFLPGELSMAIERAQKAHDGIRGHTVLVVDDSSSIRSLLTIGLRAKGLNVIGASNGKAAIEALKKEADKIDLVITDYLMPEMDGDELCHKIRNELGYRDLPIIFLSSLGEKDHILKMFRAGASDFIVKPFSLDEVQARAAVHINSKILGDQLRSNVSELKRAHTMKDKFLSICSHDLRAPLAGIQGFADLMLFDEELSEENLEYLQHIKSSADFLNSIIGDLLELGRVQSDGSSLELKPVQLASQIESCISNLQHMASPKKIRLTLDTAGETDQRLTVAGDKNALKRIFNNLISNSIKFSHPGSEVGVKFTRNDSTKKLHVSVIDAGIGIPEDKIDGLFDPSARTSQVGTSGEQSFGLGMVIVKQLIDQHRAEVSVKSKKDVGTTVTVSFPC</sequence>
<dbReference type="SMART" id="SM00387">
    <property type="entry name" value="HATPase_c"/>
    <property type="match status" value="1"/>
</dbReference>
<evidence type="ECO:0000259" key="6">
    <source>
        <dbReference type="PROSITE" id="PS50110"/>
    </source>
</evidence>
<dbReference type="PROSITE" id="PS50110">
    <property type="entry name" value="RESPONSE_REGULATORY"/>
    <property type="match status" value="2"/>
</dbReference>
<feature type="domain" description="Response regulatory" evidence="6">
    <location>
        <begin position="173"/>
        <end position="291"/>
    </location>
</feature>
<dbReference type="EC" id="2.7.13.3" evidence="2"/>
<proteinExistence type="predicted"/>
<keyword evidence="3 4" id="KW-0597">Phosphoprotein</keyword>
<evidence type="ECO:0000256" key="1">
    <source>
        <dbReference type="ARBA" id="ARBA00000085"/>
    </source>
</evidence>
<organism evidence="7 8">
    <name type="scientific">Pelagicoccus mobilis</name>
    <dbReference type="NCBI Taxonomy" id="415221"/>
    <lineage>
        <taxon>Bacteria</taxon>
        <taxon>Pseudomonadati</taxon>
        <taxon>Verrucomicrobiota</taxon>
        <taxon>Opitutia</taxon>
        <taxon>Puniceicoccales</taxon>
        <taxon>Pelagicoccaceae</taxon>
        <taxon>Pelagicoccus</taxon>
    </lineage>
</organism>
<feature type="domain" description="Response regulatory" evidence="6">
    <location>
        <begin position="44"/>
        <end position="163"/>
    </location>
</feature>
<dbReference type="Gene3D" id="3.40.50.2300">
    <property type="match status" value="2"/>
</dbReference>
<dbReference type="InterPro" id="IPR001789">
    <property type="entry name" value="Sig_transdc_resp-reg_receiver"/>
</dbReference>
<dbReference type="AlphaFoldDB" id="A0A934S090"/>
<dbReference type="InterPro" id="IPR036890">
    <property type="entry name" value="HATPase_C_sf"/>
</dbReference>
<keyword evidence="8" id="KW-1185">Reference proteome</keyword>
<dbReference type="CDD" id="cd00082">
    <property type="entry name" value="HisKA"/>
    <property type="match status" value="1"/>
</dbReference>
<evidence type="ECO:0000256" key="4">
    <source>
        <dbReference type="PROSITE-ProRule" id="PRU00169"/>
    </source>
</evidence>